<gene>
    <name evidence="3" type="ORF">Asi02nite_51090</name>
</gene>
<dbReference type="InterPro" id="IPR036291">
    <property type="entry name" value="NAD(P)-bd_dom_sf"/>
</dbReference>
<dbReference type="RefSeq" id="WP_203716447.1">
    <property type="nucleotide sequence ID" value="NZ_BONE01000045.1"/>
</dbReference>
<keyword evidence="4" id="KW-1185">Reference proteome</keyword>
<dbReference type="SUPFAM" id="SSF51735">
    <property type="entry name" value="NAD(P)-binding Rossmann-fold domains"/>
    <property type="match status" value="1"/>
</dbReference>
<feature type="region of interest" description="Disordered" evidence="1">
    <location>
        <begin position="329"/>
        <end position="360"/>
    </location>
</feature>
<organism evidence="3 4">
    <name type="scientific">Asanoa siamensis</name>
    <dbReference type="NCBI Taxonomy" id="926357"/>
    <lineage>
        <taxon>Bacteria</taxon>
        <taxon>Bacillati</taxon>
        <taxon>Actinomycetota</taxon>
        <taxon>Actinomycetes</taxon>
        <taxon>Micromonosporales</taxon>
        <taxon>Micromonosporaceae</taxon>
        <taxon>Asanoa</taxon>
    </lineage>
</organism>
<evidence type="ECO:0000259" key="2">
    <source>
        <dbReference type="Pfam" id="PF01370"/>
    </source>
</evidence>
<comment type="caution">
    <text evidence="3">The sequence shown here is derived from an EMBL/GenBank/DDBJ whole genome shotgun (WGS) entry which is preliminary data.</text>
</comment>
<proteinExistence type="predicted"/>
<protein>
    <submittedName>
        <fullName evidence="3">NAD-dependent epimerase</fullName>
    </submittedName>
</protein>
<evidence type="ECO:0000313" key="3">
    <source>
        <dbReference type="EMBL" id="GIF75591.1"/>
    </source>
</evidence>
<dbReference type="Proteomes" id="UP000604117">
    <property type="component" value="Unassembled WGS sequence"/>
</dbReference>
<name>A0ABQ4CWD5_9ACTN</name>
<accession>A0ABQ4CWD5</accession>
<evidence type="ECO:0000256" key="1">
    <source>
        <dbReference type="SAM" id="MobiDB-lite"/>
    </source>
</evidence>
<dbReference type="InterPro" id="IPR001509">
    <property type="entry name" value="Epimerase_deHydtase"/>
</dbReference>
<dbReference type="EMBL" id="BONE01000045">
    <property type="protein sequence ID" value="GIF75591.1"/>
    <property type="molecule type" value="Genomic_DNA"/>
</dbReference>
<sequence length="360" mass="38114">MKVVVVGASGNVGSAVLRRLAREPEVTEIVGVVRRVPEAAAGAPYSDVDWWCVDVAGPGATGALAEAAKGAAVLIHLAWQIQPSHDQKRLRRTNVQGAANAVMAAMRAGVPALVVASSVGAYAPGPKDYEVGESWPVTGVRWSTYSRDKAHVEAMLDEVERRYPALRVVRMRPGLTFQRPAASEISRLFVGPLAPLGLLRFGRLPVLPGGPRLRVQGVHADDVADAYVRAALSDVKGAFNLAAGPVLDGPTLAKRYHGRVVPVPVPLLRAAAGLTWHARLQPVEPGWIDLATRVPLLSSARAAAELGWQPKIDALAAIDELLRGMAERAGAPTEPLRPEPPAPARLAGMVVRPPGHGDPY</sequence>
<reference evidence="3 4" key="1">
    <citation type="submission" date="2021-01" db="EMBL/GenBank/DDBJ databases">
        <title>Whole genome shotgun sequence of Asanoa siamensis NBRC 107932.</title>
        <authorList>
            <person name="Komaki H."/>
            <person name="Tamura T."/>
        </authorList>
    </citation>
    <scope>NUCLEOTIDE SEQUENCE [LARGE SCALE GENOMIC DNA]</scope>
    <source>
        <strain evidence="3 4">NBRC 107932</strain>
    </source>
</reference>
<dbReference type="PANTHER" id="PTHR48079">
    <property type="entry name" value="PROTEIN YEEZ"/>
    <property type="match status" value="1"/>
</dbReference>
<evidence type="ECO:0000313" key="4">
    <source>
        <dbReference type="Proteomes" id="UP000604117"/>
    </source>
</evidence>
<dbReference type="Gene3D" id="3.40.50.720">
    <property type="entry name" value="NAD(P)-binding Rossmann-like Domain"/>
    <property type="match status" value="1"/>
</dbReference>
<dbReference type="Pfam" id="PF01370">
    <property type="entry name" value="Epimerase"/>
    <property type="match status" value="1"/>
</dbReference>
<dbReference type="PANTHER" id="PTHR48079:SF6">
    <property type="entry name" value="NAD(P)-BINDING DOMAIN-CONTAINING PROTEIN-RELATED"/>
    <property type="match status" value="1"/>
</dbReference>
<dbReference type="InterPro" id="IPR051783">
    <property type="entry name" value="NAD(P)-dependent_oxidoreduct"/>
</dbReference>
<feature type="domain" description="NAD-dependent epimerase/dehydratase" evidence="2">
    <location>
        <begin position="3"/>
        <end position="241"/>
    </location>
</feature>